<protein>
    <submittedName>
        <fullName evidence="1">Glutamyl-tRNA amidotransferase</fullName>
    </submittedName>
</protein>
<keyword evidence="2" id="KW-1185">Reference proteome</keyword>
<evidence type="ECO:0000313" key="1">
    <source>
        <dbReference type="EMBL" id="KGN99024.1"/>
    </source>
</evidence>
<comment type="caution">
    <text evidence="1">The sequence shown here is derived from an EMBL/GenBank/DDBJ whole genome shotgun (WGS) entry which is preliminary data.</text>
</comment>
<name>A0A0A2GEW4_9PORP</name>
<evidence type="ECO:0000313" key="2">
    <source>
        <dbReference type="Proteomes" id="UP000030134"/>
    </source>
</evidence>
<dbReference type="Proteomes" id="UP000030134">
    <property type="component" value="Unassembled WGS sequence"/>
</dbReference>
<proteinExistence type="predicted"/>
<dbReference type="RefSeq" id="WP_025842746.1">
    <property type="nucleotide sequence ID" value="NZ_JQZW01000002.1"/>
</dbReference>
<dbReference type="OrthoDB" id="9788127at2"/>
<keyword evidence="1" id="KW-0808">Transferase</keyword>
<dbReference type="PANTHER" id="PTHR28055">
    <property type="entry name" value="ALTERED INHERITANCE OF MITOCHONDRIA PROTEIN 41, MITOCHONDRIAL"/>
    <property type="match status" value="1"/>
</dbReference>
<dbReference type="GO" id="GO:0016884">
    <property type="term" value="F:carbon-nitrogen ligase activity, with glutamine as amido-N-donor"/>
    <property type="evidence" value="ECO:0007669"/>
    <property type="project" value="InterPro"/>
</dbReference>
<dbReference type="InterPro" id="IPR042184">
    <property type="entry name" value="YqeY/Aim41_N"/>
</dbReference>
<dbReference type="STRING" id="266762.HQ36_00670"/>
<dbReference type="EMBL" id="JQZW01000002">
    <property type="protein sequence ID" value="KGN99024.1"/>
    <property type="molecule type" value="Genomic_DNA"/>
</dbReference>
<dbReference type="InterPro" id="IPR023168">
    <property type="entry name" value="GatB_Yqey_C_2"/>
</dbReference>
<dbReference type="AlphaFoldDB" id="A0A0A2GEW4"/>
<sequence>MSLLEQINQDIKESMLAREKVRLEALRSVKKEFQEVLTAKGSTGELPDDKALAIIRKLLKQRSDSAAIYTENGRADLAQRELEEAEVLKAYLPQQLSAEELRPIVTAKLQELGITDIKQKGRVTGVLCKELAGRADGKLIGEVVQVVLEAMN</sequence>
<dbReference type="Gene3D" id="1.10.10.410">
    <property type="match status" value="1"/>
</dbReference>
<dbReference type="Gene3D" id="1.10.1510.10">
    <property type="entry name" value="Uncharacterised protein YqeY/AIM41 PF09424, N-terminal domain"/>
    <property type="match status" value="1"/>
</dbReference>
<accession>A0A0A2GEW4</accession>
<dbReference type="eggNOG" id="COG1610">
    <property type="taxonomic scope" value="Bacteria"/>
</dbReference>
<dbReference type="InterPro" id="IPR019004">
    <property type="entry name" value="YqeY/Aim41"/>
</dbReference>
<gene>
    <name evidence="1" type="ORF">HQ36_00670</name>
</gene>
<dbReference type="Pfam" id="PF09424">
    <property type="entry name" value="YqeY"/>
    <property type="match status" value="1"/>
</dbReference>
<organism evidence="1 2">
    <name type="scientific">Porphyromonas gingivicanis</name>
    <dbReference type="NCBI Taxonomy" id="266762"/>
    <lineage>
        <taxon>Bacteria</taxon>
        <taxon>Pseudomonadati</taxon>
        <taxon>Bacteroidota</taxon>
        <taxon>Bacteroidia</taxon>
        <taxon>Bacteroidales</taxon>
        <taxon>Porphyromonadaceae</taxon>
        <taxon>Porphyromonas</taxon>
    </lineage>
</organism>
<dbReference type="SUPFAM" id="SSF89095">
    <property type="entry name" value="GatB/YqeY motif"/>
    <property type="match status" value="1"/>
</dbReference>
<dbReference type="PANTHER" id="PTHR28055:SF1">
    <property type="entry name" value="ALTERED INHERITANCE OF MITOCHONDRIA PROTEIN 41, MITOCHONDRIAL"/>
    <property type="match status" value="1"/>
</dbReference>
<dbReference type="InterPro" id="IPR003789">
    <property type="entry name" value="Asn/Gln_tRNA_amidoTrase-B-like"/>
</dbReference>
<dbReference type="GO" id="GO:0016740">
    <property type="term" value="F:transferase activity"/>
    <property type="evidence" value="ECO:0007669"/>
    <property type="project" value="UniProtKB-KW"/>
</dbReference>
<reference evidence="1 2" key="1">
    <citation type="submission" date="2014-08" db="EMBL/GenBank/DDBJ databases">
        <title>Porphyromonas gingivicanis strain:COT-022_OH1391 Genome sequencing.</title>
        <authorList>
            <person name="Wallis C."/>
            <person name="Deusch O."/>
            <person name="O'Flynn C."/>
            <person name="Davis I."/>
            <person name="Jospin G."/>
            <person name="Darling A.E."/>
            <person name="Coil D.A."/>
            <person name="Alexiev A."/>
            <person name="Horsfall A."/>
            <person name="Kirkwood N."/>
            <person name="Harris S."/>
            <person name="Eisen J.A."/>
        </authorList>
    </citation>
    <scope>NUCLEOTIDE SEQUENCE [LARGE SCALE GENOMIC DNA]</scope>
    <source>
        <strain evidence="2">COT-022 OH1391</strain>
    </source>
</reference>